<evidence type="ECO:0000313" key="13">
    <source>
        <dbReference type="Proteomes" id="UP000823616"/>
    </source>
</evidence>
<dbReference type="InterPro" id="IPR054566">
    <property type="entry name" value="ManC/GMP-like_b-helix"/>
</dbReference>
<dbReference type="Gene3D" id="3.90.550.10">
    <property type="entry name" value="Spore Coat Polysaccharide Biosynthesis Protein SpsA, Chain A"/>
    <property type="match status" value="1"/>
</dbReference>
<keyword evidence="12" id="KW-0413">Isomerase</keyword>
<keyword evidence="4 12" id="KW-0548">Nucleotidyltransferase</keyword>
<dbReference type="SUPFAM" id="SSF53448">
    <property type="entry name" value="Nucleotide-diphospho-sugar transferases"/>
    <property type="match status" value="1"/>
</dbReference>
<dbReference type="InterPro" id="IPR001538">
    <property type="entry name" value="Man6P_isomerase-2_C"/>
</dbReference>
<dbReference type="FunFam" id="2.60.120.10:FF:000032">
    <property type="entry name" value="Mannose-1-phosphate guanylyltransferase/mannose-6-phosphate isomerase"/>
    <property type="match status" value="1"/>
</dbReference>
<dbReference type="InterPro" id="IPR049577">
    <property type="entry name" value="GMPP_N"/>
</dbReference>
<dbReference type="PANTHER" id="PTHR46390">
    <property type="entry name" value="MANNOSE-1-PHOSPHATE GUANYLYLTRANSFERASE"/>
    <property type="match status" value="1"/>
</dbReference>
<evidence type="ECO:0000259" key="10">
    <source>
        <dbReference type="Pfam" id="PF01050"/>
    </source>
</evidence>
<dbReference type="Pfam" id="PF22640">
    <property type="entry name" value="ManC_GMP_beta-helix"/>
    <property type="match status" value="1"/>
</dbReference>
<evidence type="ECO:0000313" key="12">
    <source>
        <dbReference type="EMBL" id="MBO8450839.1"/>
    </source>
</evidence>
<keyword evidence="6" id="KW-0342">GTP-binding</keyword>
<keyword evidence="5" id="KW-0547">Nucleotide-binding</keyword>
<name>A0A9D9HH38_9SPIR</name>
<dbReference type="InterPro" id="IPR005835">
    <property type="entry name" value="NTP_transferase_dom"/>
</dbReference>
<dbReference type="InterPro" id="IPR006375">
    <property type="entry name" value="Man1P_GuaTrfase/Man6P_Isoase"/>
</dbReference>
<evidence type="ECO:0000256" key="4">
    <source>
        <dbReference type="ARBA" id="ARBA00022695"/>
    </source>
</evidence>
<feature type="domain" description="MannoseP isomerase/GMP-like beta-helix" evidence="11">
    <location>
        <begin position="306"/>
        <end position="358"/>
    </location>
</feature>
<dbReference type="GO" id="GO:0016853">
    <property type="term" value="F:isomerase activity"/>
    <property type="evidence" value="ECO:0007669"/>
    <property type="project" value="UniProtKB-KW"/>
</dbReference>
<dbReference type="CDD" id="cd02509">
    <property type="entry name" value="GDP-M1P_Guanylyltransferase"/>
    <property type="match status" value="1"/>
</dbReference>
<feature type="domain" description="Nucleotidyl transferase" evidence="9">
    <location>
        <begin position="11"/>
        <end position="298"/>
    </location>
</feature>
<evidence type="ECO:0000259" key="9">
    <source>
        <dbReference type="Pfam" id="PF00483"/>
    </source>
</evidence>
<comment type="similarity">
    <text evidence="1 8">Belongs to the mannose-6-phosphate isomerase type 2 family.</text>
</comment>
<proteinExistence type="inferred from homology"/>
<dbReference type="GO" id="GO:0005525">
    <property type="term" value="F:GTP binding"/>
    <property type="evidence" value="ECO:0007669"/>
    <property type="project" value="UniProtKB-KW"/>
</dbReference>
<dbReference type="NCBIfam" id="TIGR01479">
    <property type="entry name" value="GMP_PMI"/>
    <property type="match status" value="1"/>
</dbReference>
<evidence type="ECO:0000256" key="5">
    <source>
        <dbReference type="ARBA" id="ARBA00022741"/>
    </source>
</evidence>
<dbReference type="EMBL" id="JADIMS010000130">
    <property type="protein sequence ID" value="MBO8450839.1"/>
    <property type="molecule type" value="Genomic_DNA"/>
</dbReference>
<comment type="catalytic activity">
    <reaction evidence="7">
        <text>alpha-D-mannose 1-phosphate + GTP + H(+) = GDP-alpha-D-mannose + diphosphate</text>
        <dbReference type="Rhea" id="RHEA:15229"/>
        <dbReference type="ChEBI" id="CHEBI:15378"/>
        <dbReference type="ChEBI" id="CHEBI:33019"/>
        <dbReference type="ChEBI" id="CHEBI:37565"/>
        <dbReference type="ChEBI" id="CHEBI:57527"/>
        <dbReference type="ChEBI" id="CHEBI:58409"/>
        <dbReference type="EC" id="2.7.7.13"/>
    </reaction>
</comment>
<dbReference type="InterPro" id="IPR051161">
    <property type="entry name" value="Mannose-6P_isomerase_type2"/>
</dbReference>
<dbReference type="InterPro" id="IPR014710">
    <property type="entry name" value="RmlC-like_jellyroll"/>
</dbReference>
<keyword evidence="3 12" id="KW-0808">Transferase</keyword>
<dbReference type="AlphaFoldDB" id="A0A9D9HH38"/>
<evidence type="ECO:0000256" key="7">
    <source>
        <dbReference type="ARBA" id="ARBA00047343"/>
    </source>
</evidence>
<dbReference type="Proteomes" id="UP000823616">
    <property type="component" value="Unassembled WGS sequence"/>
</dbReference>
<dbReference type="Gene3D" id="2.60.120.10">
    <property type="entry name" value="Jelly Rolls"/>
    <property type="match status" value="1"/>
</dbReference>
<evidence type="ECO:0000256" key="8">
    <source>
        <dbReference type="RuleBase" id="RU004190"/>
    </source>
</evidence>
<reference evidence="12" key="1">
    <citation type="submission" date="2020-10" db="EMBL/GenBank/DDBJ databases">
        <authorList>
            <person name="Gilroy R."/>
        </authorList>
    </citation>
    <scope>NUCLEOTIDE SEQUENCE</scope>
    <source>
        <strain evidence="12">B3-4054</strain>
    </source>
</reference>
<sequence>MNHGQHVPLVPVILAGGEGTRLWPLARAQYPKQFLPLVSDKTMLQETVLRLRGIPGIAEPLVICNETHRFTAAAQLAEAGIASPFVMLEPCGRNTAPAIAAAALCLCGKTGGDPLMVVLAADSAFQDPEAFRKTVASAVEPALAGRLVTFGIVPSRPETGYGYIKAGKDSGAGWFALDSFREKPDAETAAAYLREGGYFWNSGMFLFRASVYLSELEKFAPDMLAAVRAAVEKMAGDSVSGTQDFHRLDAAEFSRCPADSIDYAVMEKTALGAVVPMDAGWSDVGSFDSLWEISPKDADGNAVRGNVLVHNSSGSLVFSEKRLVAAVGCRDLVVVETRDAVLVADKNASQDIKRVVAVLKERNRSEVDDPQVGFRPWGCYDSIEKGSRYRVKHITVKPGGKLSLQLHHHRSEHWIIVSGTARVRKGDEIMLMTENQSVFIPVGMLHSLENPGKIPLDVIEVQSGAYLEEDDITRVEDEYGRC</sequence>
<dbReference type="EC" id="2.7.7.13" evidence="2"/>
<dbReference type="FunFam" id="3.90.550.10:FF:000046">
    <property type="entry name" value="Mannose-1-phosphate guanylyltransferase (GDP)"/>
    <property type="match status" value="1"/>
</dbReference>
<reference evidence="12" key="2">
    <citation type="journal article" date="2021" name="PeerJ">
        <title>Extensive microbial diversity within the chicken gut microbiome revealed by metagenomics and culture.</title>
        <authorList>
            <person name="Gilroy R."/>
            <person name="Ravi A."/>
            <person name="Getino M."/>
            <person name="Pursley I."/>
            <person name="Horton D.L."/>
            <person name="Alikhan N.F."/>
            <person name="Baker D."/>
            <person name="Gharbi K."/>
            <person name="Hall N."/>
            <person name="Watson M."/>
            <person name="Adriaenssens E.M."/>
            <person name="Foster-Nyarko E."/>
            <person name="Jarju S."/>
            <person name="Secka A."/>
            <person name="Antonio M."/>
            <person name="Oren A."/>
            <person name="Chaudhuri R.R."/>
            <person name="La Ragione R."/>
            <person name="Hildebrand F."/>
            <person name="Pallen M.J."/>
        </authorList>
    </citation>
    <scope>NUCLEOTIDE SEQUENCE</scope>
    <source>
        <strain evidence="12">B3-4054</strain>
    </source>
</reference>
<dbReference type="GO" id="GO:0000271">
    <property type="term" value="P:polysaccharide biosynthetic process"/>
    <property type="evidence" value="ECO:0007669"/>
    <property type="project" value="InterPro"/>
</dbReference>
<evidence type="ECO:0000256" key="3">
    <source>
        <dbReference type="ARBA" id="ARBA00022679"/>
    </source>
</evidence>
<dbReference type="SUPFAM" id="SSF51182">
    <property type="entry name" value="RmlC-like cupins"/>
    <property type="match status" value="1"/>
</dbReference>
<dbReference type="PANTHER" id="PTHR46390:SF1">
    <property type="entry name" value="MANNOSE-1-PHOSPHATE GUANYLYLTRANSFERASE"/>
    <property type="match status" value="1"/>
</dbReference>
<dbReference type="InterPro" id="IPR029044">
    <property type="entry name" value="Nucleotide-diphossugar_trans"/>
</dbReference>
<protein>
    <recommendedName>
        <fullName evidence="2">mannose-1-phosphate guanylyltransferase</fullName>
        <ecNumber evidence="2">2.7.7.13</ecNumber>
    </recommendedName>
</protein>
<comment type="caution">
    <text evidence="12">The sequence shown here is derived from an EMBL/GenBank/DDBJ whole genome shotgun (WGS) entry which is preliminary data.</text>
</comment>
<feature type="domain" description="Mannose-6-phosphate isomerase type II C-terminal" evidence="10">
    <location>
        <begin position="363"/>
        <end position="477"/>
    </location>
</feature>
<organism evidence="12 13">
    <name type="scientific">Candidatus Avitreponema avistercoris</name>
    <dbReference type="NCBI Taxonomy" id="2840705"/>
    <lineage>
        <taxon>Bacteria</taxon>
        <taxon>Pseudomonadati</taxon>
        <taxon>Spirochaetota</taxon>
        <taxon>Spirochaetia</taxon>
        <taxon>Spirochaetales</taxon>
        <taxon>Candidatus Avitreponema</taxon>
    </lineage>
</organism>
<evidence type="ECO:0000256" key="1">
    <source>
        <dbReference type="ARBA" id="ARBA00006115"/>
    </source>
</evidence>
<evidence type="ECO:0000256" key="2">
    <source>
        <dbReference type="ARBA" id="ARBA00012387"/>
    </source>
</evidence>
<dbReference type="GO" id="GO:0009298">
    <property type="term" value="P:GDP-mannose biosynthetic process"/>
    <property type="evidence" value="ECO:0007669"/>
    <property type="project" value="TreeGrafter"/>
</dbReference>
<evidence type="ECO:0000259" key="11">
    <source>
        <dbReference type="Pfam" id="PF22640"/>
    </source>
</evidence>
<dbReference type="GO" id="GO:0004475">
    <property type="term" value="F:mannose-1-phosphate guanylyltransferase (GTP) activity"/>
    <property type="evidence" value="ECO:0007669"/>
    <property type="project" value="UniProtKB-EC"/>
</dbReference>
<evidence type="ECO:0000256" key="6">
    <source>
        <dbReference type="ARBA" id="ARBA00023134"/>
    </source>
</evidence>
<dbReference type="Pfam" id="PF00483">
    <property type="entry name" value="NTP_transferase"/>
    <property type="match status" value="1"/>
</dbReference>
<accession>A0A9D9HH38</accession>
<dbReference type="InterPro" id="IPR011051">
    <property type="entry name" value="RmlC_Cupin_sf"/>
</dbReference>
<dbReference type="Pfam" id="PF01050">
    <property type="entry name" value="MannoseP_isomer"/>
    <property type="match status" value="1"/>
</dbReference>
<gene>
    <name evidence="12" type="ORF">IAA96_07010</name>
</gene>
<dbReference type="CDD" id="cd02213">
    <property type="entry name" value="cupin_PMI_typeII_C"/>
    <property type="match status" value="1"/>
</dbReference>